<evidence type="ECO:0000313" key="7">
    <source>
        <dbReference type="EnsemblPlants" id="HORVU.MOREX.r3.5HG0507510.1.CDS1"/>
    </source>
</evidence>
<keyword evidence="3 4" id="KW-0833">Ubl conjugation pathway</keyword>
<dbReference type="InterPro" id="IPR011333">
    <property type="entry name" value="SKP1/BTB/POZ_sf"/>
</dbReference>
<dbReference type="SUPFAM" id="SSF81382">
    <property type="entry name" value="Skp1 dimerisation domain-like"/>
    <property type="match status" value="1"/>
</dbReference>
<dbReference type="GO" id="GO:0016567">
    <property type="term" value="P:protein ubiquitination"/>
    <property type="evidence" value="ECO:0007669"/>
    <property type="project" value="UniProtKB-UniRule"/>
</dbReference>
<dbReference type="Proteomes" id="UP000011116">
    <property type="component" value="Chromosome 5H"/>
</dbReference>
<dbReference type="Gramene" id="HORVU.MOREX.r3.5HG0507510.1">
    <property type="protein sequence ID" value="HORVU.MOREX.r3.5HG0507510.1.CDS1"/>
    <property type="gene ID" value="HORVU.MOREX.r3.5HG0507510"/>
</dbReference>
<dbReference type="InterPro" id="IPR001232">
    <property type="entry name" value="SKP1-like"/>
</dbReference>
<dbReference type="GO" id="GO:0005737">
    <property type="term" value="C:cytoplasm"/>
    <property type="evidence" value="ECO:0000318"/>
    <property type="project" value="GO_Central"/>
</dbReference>
<reference evidence="8" key="1">
    <citation type="journal article" date="2012" name="Nature">
        <title>A physical, genetic and functional sequence assembly of the barley genome.</title>
        <authorList>
            <consortium name="The International Barley Genome Sequencing Consortium"/>
            <person name="Mayer K.F."/>
            <person name="Waugh R."/>
            <person name="Brown J.W."/>
            <person name="Schulman A."/>
            <person name="Langridge P."/>
            <person name="Platzer M."/>
            <person name="Fincher G.B."/>
            <person name="Muehlbauer G.J."/>
            <person name="Sato K."/>
            <person name="Close T.J."/>
            <person name="Wise R.P."/>
            <person name="Stein N."/>
        </authorList>
    </citation>
    <scope>NUCLEOTIDE SEQUENCE [LARGE SCALE GENOMIC DNA]</scope>
    <source>
        <strain evidence="8">cv. Morex</strain>
    </source>
</reference>
<accession>A0A8I6Y1R2</accession>
<dbReference type="InterPro" id="IPR016897">
    <property type="entry name" value="SKP1"/>
</dbReference>
<sequence length="213" mass="23878">MPHAEPELESAAARVLRPKFMLAILAYKYAASRSYHETRSRNPKRDRSKMATKMVHLRSSDGEEFEVKEEAIAAASGTIKAELEKKDGAAAGVILVPDVTGRILSRVLEYVNRHFSDPAAAADRFDDYIPIADDPLKALDDALVRVDQDTLFDLVHAADCLAVEGLMDLACKELAGQMRGKTIDEIRDKFHIVNDYTEQEEEDVRRDNAWAFE</sequence>
<evidence type="ECO:0000313" key="8">
    <source>
        <dbReference type="Proteomes" id="UP000011116"/>
    </source>
</evidence>
<evidence type="ECO:0000259" key="6">
    <source>
        <dbReference type="Pfam" id="PF03931"/>
    </source>
</evidence>
<dbReference type="PANTHER" id="PTHR11165">
    <property type="entry name" value="SKP1"/>
    <property type="match status" value="1"/>
</dbReference>
<dbReference type="InterPro" id="IPR036296">
    <property type="entry name" value="SKP1-like_dim_sf"/>
</dbReference>
<organism evidence="7 8">
    <name type="scientific">Hordeum vulgare subsp. vulgare</name>
    <name type="common">Domesticated barley</name>
    <dbReference type="NCBI Taxonomy" id="112509"/>
    <lineage>
        <taxon>Eukaryota</taxon>
        <taxon>Viridiplantae</taxon>
        <taxon>Streptophyta</taxon>
        <taxon>Embryophyta</taxon>
        <taxon>Tracheophyta</taxon>
        <taxon>Spermatophyta</taxon>
        <taxon>Magnoliopsida</taxon>
        <taxon>Liliopsida</taxon>
        <taxon>Poales</taxon>
        <taxon>Poaceae</taxon>
        <taxon>BOP clade</taxon>
        <taxon>Pooideae</taxon>
        <taxon>Triticodae</taxon>
        <taxon>Triticeae</taxon>
        <taxon>Hordeinae</taxon>
        <taxon>Hordeum</taxon>
    </lineage>
</organism>
<feature type="domain" description="SKP1 component POZ" evidence="6">
    <location>
        <begin position="53"/>
        <end position="114"/>
    </location>
</feature>
<comment type="pathway">
    <text evidence="1 4">Protein modification; protein ubiquitination.</text>
</comment>
<dbReference type="SUPFAM" id="SSF54695">
    <property type="entry name" value="POZ domain"/>
    <property type="match status" value="1"/>
</dbReference>
<evidence type="ECO:0000256" key="1">
    <source>
        <dbReference type="ARBA" id="ARBA00004906"/>
    </source>
</evidence>
<dbReference type="Gene3D" id="3.30.710.10">
    <property type="entry name" value="Potassium Channel Kv1.1, Chain A"/>
    <property type="match status" value="1"/>
</dbReference>
<comment type="function">
    <text evidence="4">Involved in ubiquitination and subsequent proteasomal degradation of target proteins. Together with CUL1, RBX1 and a F-box protein, it forms a SCF E3 ubiquitin ligase complex. The functional specificity of this complex depends on the type of F-box protein. In the SCF complex, it serves as an adapter that links the F-box protein to CUL1.</text>
</comment>
<dbReference type="GO" id="GO:0031146">
    <property type="term" value="P:SCF-dependent proteasomal ubiquitin-dependent protein catabolic process"/>
    <property type="evidence" value="ECO:0000318"/>
    <property type="project" value="GO_Central"/>
</dbReference>
<dbReference type="GO" id="GO:0005634">
    <property type="term" value="C:nucleus"/>
    <property type="evidence" value="ECO:0000318"/>
    <property type="project" value="GO_Central"/>
</dbReference>
<dbReference type="GO" id="GO:0009867">
    <property type="term" value="P:jasmonic acid mediated signaling pathway"/>
    <property type="evidence" value="ECO:0007669"/>
    <property type="project" value="UniProtKB-ARBA"/>
</dbReference>
<proteinExistence type="inferred from homology"/>
<evidence type="ECO:0000256" key="2">
    <source>
        <dbReference type="ARBA" id="ARBA00009993"/>
    </source>
</evidence>
<keyword evidence="8" id="KW-1185">Reference proteome</keyword>
<comment type="subunit">
    <text evidence="4">Part of a SCF (SKP1-cullin-F-box) protein ligase complex.</text>
</comment>
<feature type="domain" description="SKP1 component dimerisation" evidence="5">
    <location>
        <begin position="165"/>
        <end position="211"/>
    </location>
</feature>
<evidence type="ECO:0000256" key="3">
    <source>
        <dbReference type="ARBA" id="ARBA00022786"/>
    </source>
</evidence>
<dbReference type="PIRSF" id="PIRSF028729">
    <property type="entry name" value="E3_ubiquit_lig_SCF_Skp"/>
    <property type="match status" value="1"/>
</dbReference>
<protein>
    <recommendedName>
        <fullName evidence="4">SKP1-like protein</fullName>
    </recommendedName>
</protein>
<dbReference type="EnsemblPlants" id="HORVU.MOREX.r3.5HG0507510.1">
    <property type="protein sequence ID" value="HORVU.MOREX.r3.5HG0507510.1.CDS1"/>
    <property type="gene ID" value="HORVU.MOREX.r3.5HG0507510"/>
</dbReference>
<comment type="similarity">
    <text evidence="2 4">Belongs to the SKP1 family.</text>
</comment>
<name>A0A8I6Y1R2_HORVV</name>
<dbReference type="UniPathway" id="UPA00143"/>
<dbReference type="Pfam" id="PF01466">
    <property type="entry name" value="Skp1"/>
    <property type="match status" value="1"/>
</dbReference>
<dbReference type="Gramene" id="HORVU.MOREX.r2.5HG0421430.1">
    <property type="protein sequence ID" value="HORVU.MOREX.r2.5HG0421430.1.CDS.1"/>
    <property type="gene ID" value="HORVU.MOREX.r2.5HG0421430"/>
</dbReference>
<dbReference type="AlphaFoldDB" id="A0A8I6Y1R2"/>
<dbReference type="InterPro" id="IPR016072">
    <property type="entry name" value="Skp1_comp_dimer"/>
</dbReference>
<dbReference type="Pfam" id="PF03931">
    <property type="entry name" value="Skp1_POZ"/>
    <property type="match status" value="1"/>
</dbReference>
<dbReference type="SMART" id="SM00512">
    <property type="entry name" value="Skp1"/>
    <property type="match status" value="1"/>
</dbReference>
<evidence type="ECO:0000256" key="4">
    <source>
        <dbReference type="PIRNR" id="PIRNR028729"/>
    </source>
</evidence>
<dbReference type="GO" id="GO:0097602">
    <property type="term" value="F:cullin family protein binding"/>
    <property type="evidence" value="ECO:0000318"/>
    <property type="project" value="GO_Central"/>
</dbReference>
<dbReference type="InterPro" id="IPR016073">
    <property type="entry name" value="Skp1_comp_POZ"/>
</dbReference>
<evidence type="ECO:0000259" key="5">
    <source>
        <dbReference type="Pfam" id="PF01466"/>
    </source>
</evidence>
<reference evidence="7" key="3">
    <citation type="submission" date="2022-01" db="UniProtKB">
        <authorList>
            <consortium name="EnsemblPlants"/>
        </authorList>
    </citation>
    <scope>IDENTIFICATION</scope>
    <source>
        <strain evidence="7">subsp. vulgare</strain>
    </source>
</reference>
<dbReference type="SMR" id="A0A8I6Y1R2"/>
<reference evidence="7" key="2">
    <citation type="submission" date="2020-10" db="EMBL/GenBank/DDBJ databases">
        <authorList>
            <person name="Scholz U."/>
            <person name="Mascher M."/>
            <person name="Fiebig A."/>
        </authorList>
    </citation>
    <scope>NUCLEOTIDE SEQUENCE [LARGE SCALE GENOMIC DNA]</scope>
    <source>
        <strain evidence="7">cv. Morex</strain>
    </source>
</reference>